<comment type="caution">
    <text evidence="2">The sequence shown here is derived from an EMBL/GenBank/DDBJ whole genome shotgun (WGS) entry which is preliminary data.</text>
</comment>
<dbReference type="PROSITE" id="PS50043">
    <property type="entry name" value="HTH_LUXR_2"/>
    <property type="match status" value="1"/>
</dbReference>
<dbReference type="Proteomes" id="UP000552709">
    <property type="component" value="Unassembled WGS sequence"/>
</dbReference>
<keyword evidence="2" id="KW-0238">DNA-binding</keyword>
<dbReference type="PANTHER" id="PTHR47691:SF3">
    <property type="entry name" value="HTH-TYPE TRANSCRIPTIONAL REGULATOR RV0890C-RELATED"/>
    <property type="match status" value="1"/>
</dbReference>
<dbReference type="InterPro" id="IPR036388">
    <property type="entry name" value="WH-like_DNA-bd_sf"/>
</dbReference>
<dbReference type="InterPro" id="IPR016032">
    <property type="entry name" value="Sig_transdc_resp-reg_C-effctor"/>
</dbReference>
<accession>A0A7W8JSR8</accession>
<dbReference type="SMART" id="SM00421">
    <property type="entry name" value="HTH_LUXR"/>
    <property type="match status" value="1"/>
</dbReference>
<name>A0A7W8JSR8_9DEIO</name>
<reference evidence="2 3" key="1">
    <citation type="submission" date="2020-08" db="EMBL/GenBank/DDBJ databases">
        <title>Genomic Encyclopedia of Type Strains, Phase IV (KMG-IV): sequencing the most valuable type-strain genomes for metagenomic binning, comparative biology and taxonomic classification.</title>
        <authorList>
            <person name="Goeker M."/>
        </authorList>
    </citation>
    <scope>NUCLEOTIDE SEQUENCE [LARGE SCALE GENOMIC DNA]</scope>
    <source>
        <strain evidence="2 3">DSM 27939</strain>
    </source>
</reference>
<organism evidence="2 3">
    <name type="scientific">Deinococcus humi</name>
    <dbReference type="NCBI Taxonomy" id="662880"/>
    <lineage>
        <taxon>Bacteria</taxon>
        <taxon>Thermotogati</taxon>
        <taxon>Deinococcota</taxon>
        <taxon>Deinococci</taxon>
        <taxon>Deinococcales</taxon>
        <taxon>Deinococcaceae</taxon>
        <taxon>Deinococcus</taxon>
    </lineage>
</organism>
<sequence>MDRLPGSPLPGALAPLYGREHDLIQLLKLLHSGVRLLTLRGPGGIGKTALALHLAHALRQQSVSQFDHLQFVDLSAVREPEQVLGLVAAALPDTGLRGTSERQIQDFAARHRTLLVLDNFEQLMPAAPGLVDLLASADSLQLVVTSRAALRLHDETEYPVEPLALPYRVHDAASSAAVQLFVARMQALTPSFTLNEANATQIMRLCRLLERVPLALELAVMRTRTYALADLLTQLGHPLDVLKADFRDRPERLRSLRATVQWSYDLLDEVDRAVFECCAVFAGPFTPQALAEVWGSPEVLERAETLLEQSLLQRLDTPDTLWKMLQPLRDLALEQLERHPQAEVWRERHAWHFLNMIEEEKRSWESVTVHRYDGYLPHYPNIRAGMLWAVEQRHSELAYRFLRAVVGLWTVLGLHVQEAPLVDQVLALPRPEDRVTLLEALEGSLITLASLGKFKILEARLHEILALRRELDDVVGATFCRLWLAEVARHTGQGERAWAIGHQVIRELREQDGDAPLPAPQINLRANAYLFGAHDLLELGHYGEALEYARLAYDSFQAMGNPVYQLQCRLMTGCLLVYLNRLPEAGSLMVSCLQEAVDQGFKGVVDDALCPGLALVAAERSDWTTLVQFLGFVNCMHWERSQSALVRRLRQELAKARQVLGETGYQHAWTTGLHLHLADVVELAERLIQAPISLASEPEVTLHPELTPRELEVLALVAQGHPDRHIAKLLGISPATASKHVANLLGKLGLHNRVELARWAMHHEPDRTT</sequence>
<dbReference type="GO" id="GO:0006355">
    <property type="term" value="P:regulation of DNA-templated transcription"/>
    <property type="evidence" value="ECO:0007669"/>
    <property type="project" value="InterPro"/>
</dbReference>
<dbReference type="InterPro" id="IPR041664">
    <property type="entry name" value="AAA_16"/>
</dbReference>
<dbReference type="PANTHER" id="PTHR47691">
    <property type="entry name" value="REGULATOR-RELATED"/>
    <property type="match status" value="1"/>
</dbReference>
<evidence type="ECO:0000259" key="1">
    <source>
        <dbReference type="PROSITE" id="PS50043"/>
    </source>
</evidence>
<dbReference type="EMBL" id="JACHFL010000003">
    <property type="protein sequence ID" value="MBB5362464.1"/>
    <property type="molecule type" value="Genomic_DNA"/>
</dbReference>
<gene>
    <name evidence="2" type="ORF">HNQ08_001559</name>
</gene>
<evidence type="ECO:0000313" key="2">
    <source>
        <dbReference type="EMBL" id="MBB5362464.1"/>
    </source>
</evidence>
<feature type="domain" description="HTH luxR-type" evidence="1">
    <location>
        <begin position="699"/>
        <end position="764"/>
    </location>
</feature>
<dbReference type="SUPFAM" id="SSF52540">
    <property type="entry name" value="P-loop containing nucleoside triphosphate hydrolases"/>
    <property type="match status" value="1"/>
</dbReference>
<dbReference type="SUPFAM" id="SSF46894">
    <property type="entry name" value="C-terminal effector domain of the bipartite response regulators"/>
    <property type="match status" value="1"/>
</dbReference>
<protein>
    <submittedName>
        <fullName evidence="2">Putative ATPase/DNA-binding CsgD family transcriptional regulator</fullName>
    </submittedName>
</protein>
<dbReference type="AlphaFoldDB" id="A0A7W8JSR8"/>
<dbReference type="Gene3D" id="1.10.10.10">
    <property type="entry name" value="Winged helix-like DNA-binding domain superfamily/Winged helix DNA-binding domain"/>
    <property type="match status" value="1"/>
</dbReference>
<proteinExistence type="predicted"/>
<dbReference type="Gene3D" id="3.40.50.300">
    <property type="entry name" value="P-loop containing nucleotide triphosphate hydrolases"/>
    <property type="match status" value="1"/>
</dbReference>
<dbReference type="GO" id="GO:0003677">
    <property type="term" value="F:DNA binding"/>
    <property type="evidence" value="ECO:0007669"/>
    <property type="project" value="UniProtKB-KW"/>
</dbReference>
<dbReference type="Pfam" id="PF13191">
    <property type="entry name" value="AAA_16"/>
    <property type="match status" value="1"/>
</dbReference>
<keyword evidence="3" id="KW-1185">Reference proteome</keyword>
<dbReference type="CDD" id="cd06170">
    <property type="entry name" value="LuxR_C_like"/>
    <property type="match status" value="1"/>
</dbReference>
<dbReference type="RefSeq" id="WP_229789989.1">
    <property type="nucleotide sequence ID" value="NZ_JACHFL010000003.1"/>
</dbReference>
<dbReference type="InterPro" id="IPR011990">
    <property type="entry name" value="TPR-like_helical_dom_sf"/>
</dbReference>
<evidence type="ECO:0000313" key="3">
    <source>
        <dbReference type="Proteomes" id="UP000552709"/>
    </source>
</evidence>
<dbReference type="InterPro" id="IPR000792">
    <property type="entry name" value="Tscrpt_reg_LuxR_C"/>
</dbReference>
<dbReference type="PRINTS" id="PR00038">
    <property type="entry name" value="HTHLUXR"/>
</dbReference>
<dbReference type="Pfam" id="PF00196">
    <property type="entry name" value="GerE"/>
    <property type="match status" value="1"/>
</dbReference>
<dbReference type="SUPFAM" id="SSF48452">
    <property type="entry name" value="TPR-like"/>
    <property type="match status" value="1"/>
</dbReference>
<dbReference type="InterPro" id="IPR027417">
    <property type="entry name" value="P-loop_NTPase"/>
</dbReference>